<protein>
    <recommendedName>
        <fullName evidence="4">DUF3592 domain-containing protein</fullName>
    </recommendedName>
</protein>
<accession>A0A918YE68</accession>
<organism evidence="2 3">
    <name type="scientific">Streptomyces alanosinicus</name>
    <dbReference type="NCBI Taxonomy" id="68171"/>
    <lineage>
        <taxon>Bacteria</taxon>
        <taxon>Bacillati</taxon>
        <taxon>Actinomycetota</taxon>
        <taxon>Actinomycetes</taxon>
        <taxon>Kitasatosporales</taxon>
        <taxon>Streptomycetaceae</taxon>
        <taxon>Streptomyces</taxon>
    </lineage>
</organism>
<keyword evidence="3" id="KW-1185">Reference proteome</keyword>
<dbReference type="EMBL" id="BMVG01000003">
    <property type="protein sequence ID" value="GHE00921.1"/>
    <property type="molecule type" value="Genomic_DNA"/>
</dbReference>
<feature type="transmembrane region" description="Helical" evidence="1">
    <location>
        <begin position="207"/>
        <end position="226"/>
    </location>
</feature>
<keyword evidence="1" id="KW-1133">Transmembrane helix</keyword>
<keyword evidence="1" id="KW-0472">Membrane</keyword>
<dbReference type="AlphaFoldDB" id="A0A918YE68"/>
<evidence type="ECO:0008006" key="4">
    <source>
        <dbReference type="Google" id="ProtNLM"/>
    </source>
</evidence>
<comment type="caution">
    <text evidence="2">The sequence shown here is derived from an EMBL/GenBank/DDBJ whole genome shotgun (WGS) entry which is preliminary data.</text>
</comment>
<proteinExistence type="predicted"/>
<evidence type="ECO:0000313" key="3">
    <source>
        <dbReference type="Proteomes" id="UP000655443"/>
    </source>
</evidence>
<dbReference type="Proteomes" id="UP000655443">
    <property type="component" value="Unassembled WGS sequence"/>
</dbReference>
<gene>
    <name evidence="2" type="ORF">GCM10010339_17900</name>
</gene>
<evidence type="ECO:0000256" key="1">
    <source>
        <dbReference type="SAM" id="Phobius"/>
    </source>
</evidence>
<feature type="transmembrane region" description="Helical" evidence="1">
    <location>
        <begin position="99"/>
        <end position="118"/>
    </location>
</feature>
<evidence type="ECO:0000313" key="2">
    <source>
        <dbReference type="EMBL" id="GHE00921.1"/>
    </source>
</evidence>
<sequence length="246" mass="26517">MSGKGPGRPKDPDPSEEELFRRLGKELRWPARSEREPPLRHVVRRWSQLLGFDLAMVAASSLVAVRVGRWPAVATWVAFTVLYVFWLRRRMPRAPGHKAAGILAGLGYAILVVGAGYATPRVYLDTWGKEGTATVVDQSTSRTRGGGEAYTCTVILPGGDTRRLEASSGTCKRLTPLVDGQVPVVYDPAHVVLPMAGTKGQLGVGKSVLPCGIGLLLVVGAGAHTIRRTAVVQRGRPHSGRRDKRG</sequence>
<reference evidence="2" key="1">
    <citation type="journal article" date="2014" name="Int. J. Syst. Evol. Microbiol.">
        <title>Complete genome sequence of Corynebacterium casei LMG S-19264T (=DSM 44701T), isolated from a smear-ripened cheese.</title>
        <authorList>
            <consortium name="US DOE Joint Genome Institute (JGI-PGF)"/>
            <person name="Walter F."/>
            <person name="Albersmeier A."/>
            <person name="Kalinowski J."/>
            <person name="Ruckert C."/>
        </authorList>
    </citation>
    <scope>NUCLEOTIDE SEQUENCE</scope>
    <source>
        <strain evidence="2">JCM 4714</strain>
    </source>
</reference>
<dbReference type="RefSeq" id="WP_189950253.1">
    <property type="nucleotide sequence ID" value="NZ_BMVG01000003.1"/>
</dbReference>
<feature type="transmembrane region" description="Helical" evidence="1">
    <location>
        <begin position="70"/>
        <end position="87"/>
    </location>
</feature>
<name>A0A918YE68_9ACTN</name>
<reference evidence="2" key="2">
    <citation type="submission" date="2020-09" db="EMBL/GenBank/DDBJ databases">
        <authorList>
            <person name="Sun Q."/>
            <person name="Ohkuma M."/>
        </authorList>
    </citation>
    <scope>NUCLEOTIDE SEQUENCE</scope>
    <source>
        <strain evidence="2">JCM 4714</strain>
    </source>
</reference>
<keyword evidence="1" id="KW-0812">Transmembrane</keyword>